<evidence type="ECO:0000313" key="2">
    <source>
        <dbReference type="EMBL" id="RNJ26560.1"/>
    </source>
</evidence>
<dbReference type="InterPro" id="IPR014729">
    <property type="entry name" value="Rossmann-like_a/b/a_fold"/>
</dbReference>
<dbReference type="RefSeq" id="WP_075936565.1">
    <property type="nucleotide sequence ID" value="NZ_BDJH01000002.1"/>
</dbReference>
<feature type="domain" description="UspA" evidence="1">
    <location>
        <begin position="5"/>
        <end position="140"/>
    </location>
</feature>
<accession>A0AAJ4R985</accession>
<gene>
    <name evidence="2" type="ORF">Nmn1133_07655</name>
</gene>
<comment type="caution">
    <text evidence="2">The sequence shown here is derived from an EMBL/GenBank/DDBJ whole genome shotgun (WGS) entry which is preliminary data.</text>
</comment>
<dbReference type="EMBL" id="RJJC01000001">
    <property type="protein sequence ID" value="RNJ26560.1"/>
    <property type="molecule type" value="Genomic_DNA"/>
</dbReference>
<evidence type="ECO:0000313" key="3">
    <source>
        <dbReference type="Proteomes" id="UP000270581"/>
    </source>
</evidence>
<organism evidence="2 3">
    <name type="scientific">Halosegnis longus</name>
    <dbReference type="NCBI Taxonomy" id="2216012"/>
    <lineage>
        <taxon>Archaea</taxon>
        <taxon>Methanobacteriati</taxon>
        <taxon>Methanobacteriota</taxon>
        <taxon>Stenosarchaea group</taxon>
        <taxon>Halobacteria</taxon>
        <taxon>Halobacteriales</taxon>
        <taxon>Natronomonadaceae</taxon>
        <taxon>Halosegnis</taxon>
    </lineage>
</organism>
<dbReference type="CDD" id="cd00293">
    <property type="entry name" value="USP-like"/>
    <property type="match status" value="1"/>
</dbReference>
<evidence type="ECO:0000259" key="1">
    <source>
        <dbReference type="Pfam" id="PF00582"/>
    </source>
</evidence>
<reference evidence="2 3" key="1">
    <citation type="submission" date="2018-11" db="EMBL/GenBank/DDBJ databases">
        <title>Genome sequences of Natronomonas sp. CBA1133.</title>
        <authorList>
            <person name="Roh S.W."/>
            <person name="Cha I.-T."/>
        </authorList>
    </citation>
    <scope>NUCLEOTIDE SEQUENCE [LARGE SCALE GENOMIC DNA]</scope>
    <source>
        <strain evidence="2 3">CBA1133</strain>
    </source>
</reference>
<sequence length="149" mass="16251">MVLFVPFDGSPLSEAALLRAVMFSTGFDAELLAVTVLPQGNTAYARDRDWLRPGESFDRETIETRVTERVHHLAPEATVRFEYVDRHAPAGTIAARLRRVAKDADASVVFIGSENAGTMVTSLSSVAGGVTADRGYDVMLVRSENPFHL</sequence>
<dbReference type="InterPro" id="IPR006016">
    <property type="entry name" value="UspA"/>
</dbReference>
<name>A0AAJ4R985_9EURY</name>
<dbReference type="AlphaFoldDB" id="A0AAJ4R985"/>
<proteinExistence type="predicted"/>
<dbReference type="Gene3D" id="3.40.50.620">
    <property type="entry name" value="HUPs"/>
    <property type="match status" value="1"/>
</dbReference>
<dbReference type="Proteomes" id="UP000270581">
    <property type="component" value="Unassembled WGS sequence"/>
</dbReference>
<protein>
    <submittedName>
        <fullName evidence="2">Universal stress protein</fullName>
    </submittedName>
</protein>
<dbReference type="Pfam" id="PF00582">
    <property type="entry name" value="Usp"/>
    <property type="match status" value="1"/>
</dbReference>
<dbReference type="SUPFAM" id="SSF52402">
    <property type="entry name" value="Adenine nucleotide alpha hydrolases-like"/>
    <property type="match status" value="1"/>
</dbReference>
<keyword evidence="3" id="KW-1185">Reference proteome</keyword>